<dbReference type="FunFam" id="2.60.120.820:FF:000001">
    <property type="entry name" value="BTB/POZ domain-containing protein 3"/>
    <property type="match status" value="1"/>
</dbReference>
<gene>
    <name evidence="5" type="ORF">pipiens_004145</name>
</gene>
<dbReference type="Pfam" id="PF00651">
    <property type="entry name" value="BTB"/>
    <property type="match status" value="1"/>
</dbReference>
<dbReference type="SMART" id="SM00225">
    <property type="entry name" value="BTB"/>
    <property type="match status" value="1"/>
</dbReference>
<dbReference type="FunFam" id="3.30.710.10:FF:000015">
    <property type="entry name" value="BTB/POZ domain-containing protein 3"/>
    <property type="match status" value="1"/>
</dbReference>
<dbReference type="CDD" id="cd18282">
    <property type="entry name" value="BTB_POZ_BTBD3_6"/>
    <property type="match status" value="1"/>
</dbReference>
<proteinExistence type="predicted"/>
<dbReference type="Gene3D" id="3.30.710.10">
    <property type="entry name" value="Potassium Channel Kv1.1, Chain A"/>
    <property type="match status" value="1"/>
</dbReference>
<dbReference type="InterPro" id="IPR038648">
    <property type="entry name" value="PHR_sf"/>
</dbReference>
<evidence type="ECO:0000256" key="3">
    <source>
        <dbReference type="SAM" id="MobiDB-lite"/>
    </source>
</evidence>
<dbReference type="FunFam" id="1.25.40.420:FF:000003">
    <property type="entry name" value="BTB/POZ domain-containing protein 3"/>
    <property type="match status" value="1"/>
</dbReference>
<feature type="region of interest" description="Disordered" evidence="3">
    <location>
        <begin position="212"/>
        <end position="248"/>
    </location>
</feature>
<organism evidence="5 6">
    <name type="scientific">Culex pipiens pipiens</name>
    <name type="common">Northern house mosquito</name>
    <dbReference type="NCBI Taxonomy" id="38569"/>
    <lineage>
        <taxon>Eukaryota</taxon>
        <taxon>Metazoa</taxon>
        <taxon>Ecdysozoa</taxon>
        <taxon>Arthropoda</taxon>
        <taxon>Hexapoda</taxon>
        <taxon>Insecta</taxon>
        <taxon>Pterygota</taxon>
        <taxon>Neoptera</taxon>
        <taxon>Endopterygota</taxon>
        <taxon>Diptera</taxon>
        <taxon>Nematocera</taxon>
        <taxon>Culicoidea</taxon>
        <taxon>Culicidae</taxon>
        <taxon>Culicinae</taxon>
        <taxon>Culicini</taxon>
        <taxon>Culex</taxon>
        <taxon>Culex</taxon>
    </lineage>
</organism>
<dbReference type="Gene3D" id="2.60.120.820">
    <property type="entry name" value="PHR domain"/>
    <property type="match status" value="1"/>
</dbReference>
<feature type="domain" description="BTB" evidence="4">
    <location>
        <begin position="268"/>
        <end position="338"/>
    </location>
</feature>
<evidence type="ECO:0000313" key="5">
    <source>
        <dbReference type="EMBL" id="KAL1377603.1"/>
    </source>
</evidence>
<dbReference type="Proteomes" id="UP001562425">
    <property type="component" value="Unassembled WGS sequence"/>
</dbReference>
<sequence>MVDAAAVAVAVDPITDHFGRQLLHWIVGHSSSWYSSLGGSDFIDNFKKLDGGEAILEQGLLAAKLEDDEVVEAPANLDIYSRVQRILGRNSGEGGGGGCRSRLVRRDDPRVQRNFENLMLVDIMENCEEGISVEMFNVLAPFHQNSASAAAAAAGPAVQNVGGGGGNRGVGAGGVENMQVTQPCSAPSSPTITSPGAISSTSFCLPLTTTSSSSATGTGAGGSSTSSSVITSTTTGGGTTDTGDPNWQATKSTIRERNAAMFNNDLMADIRFIVGTDEQVQTIPAHKYVLATGSSVFYAMFYGGLAEAKEEIVVPDVEPTAFLTLLKYLYCDEIHLEADNVLATLYVAKKYIVPHLARACVNYLETSLTAKNACLLLSQSRLFEEPELMQRCWEVIDAQAEMAIKSEGFVDIDLKTFETILARETLNCKEIHLFEAALNWAHAACTKMDIEPTSGNKRTVLGHALYLVRIPTMSLEEFANRVAQLGILTNQETIDIFLNFTAKNKPKLTFPVRSRAGLKTQVCHRFASCAYRSNQWRYRGRCDSIQFSVDKRIFIVGFGLYGSSTGAADYDVKIELKRLGRVLAENATKFFSDGSSNTFHVFFETPIQIEPECFYTASVVLDGTELSFFGQEGMSEVSVGTVTFQFQCSSESTNGTGVQGGQIPELIFYGPMGQSGGQSGPNGMSTSSLTASTSNNSINNNKVGASSSSVGNSCATQNIYANGAGSGADNGPNQLLGTGAAVLNNESD</sequence>
<dbReference type="PROSITE" id="PS50097">
    <property type="entry name" value="BTB"/>
    <property type="match status" value="1"/>
</dbReference>
<dbReference type="SUPFAM" id="SSF54695">
    <property type="entry name" value="POZ domain"/>
    <property type="match status" value="1"/>
</dbReference>
<evidence type="ECO:0000313" key="6">
    <source>
        <dbReference type="Proteomes" id="UP001562425"/>
    </source>
</evidence>
<feature type="compositionally biased region" description="Low complexity" evidence="3">
    <location>
        <begin position="681"/>
        <end position="695"/>
    </location>
</feature>
<feature type="region of interest" description="Disordered" evidence="3">
    <location>
        <begin position="672"/>
        <end position="695"/>
    </location>
</feature>
<dbReference type="InterPro" id="IPR000210">
    <property type="entry name" value="BTB/POZ_dom"/>
</dbReference>
<keyword evidence="2" id="KW-0963">Cytoplasm</keyword>
<dbReference type="Gene3D" id="1.25.40.420">
    <property type="match status" value="1"/>
</dbReference>
<protein>
    <recommendedName>
        <fullName evidence="4">BTB domain-containing protein</fullName>
    </recommendedName>
</protein>
<evidence type="ECO:0000256" key="2">
    <source>
        <dbReference type="ARBA" id="ARBA00022490"/>
    </source>
</evidence>
<dbReference type="Pfam" id="PF08005">
    <property type="entry name" value="PHR"/>
    <property type="match status" value="1"/>
</dbReference>
<dbReference type="PANTHER" id="PTHR45774:SF9">
    <property type="entry name" value="LUTE, ISOFORM D"/>
    <property type="match status" value="1"/>
</dbReference>
<dbReference type="InterPro" id="IPR049737">
    <property type="entry name" value="Btbd6a-like_BACK"/>
</dbReference>
<dbReference type="InterPro" id="IPR011705">
    <property type="entry name" value="BACK"/>
</dbReference>
<dbReference type="AlphaFoldDB" id="A0ABD1CMK1"/>
<dbReference type="PANTHER" id="PTHR45774">
    <property type="entry name" value="BTB/POZ DOMAIN-CONTAINING"/>
    <property type="match status" value="1"/>
</dbReference>
<dbReference type="CDD" id="cd18488">
    <property type="entry name" value="BACK_BTBD3_like"/>
    <property type="match status" value="1"/>
</dbReference>
<dbReference type="GO" id="GO:0005737">
    <property type="term" value="C:cytoplasm"/>
    <property type="evidence" value="ECO:0007669"/>
    <property type="project" value="UniProtKB-SubCell"/>
</dbReference>
<feature type="compositionally biased region" description="Low complexity" evidence="3">
    <location>
        <begin position="212"/>
        <end position="234"/>
    </location>
</feature>
<keyword evidence="6" id="KW-1185">Reference proteome</keyword>
<dbReference type="InterPro" id="IPR012983">
    <property type="entry name" value="PHR"/>
</dbReference>
<dbReference type="Pfam" id="PF07707">
    <property type="entry name" value="BACK"/>
    <property type="match status" value="1"/>
</dbReference>
<comment type="caution">
    <text evidence="5">The sequence shown here is derived from an EMBL/GenBank/DDBJ whole genome shotgun (WGS) entry which is preliminary data.</text>
</comment>
<name>A0ABD1CMK1_CULPP</name>
<reference evidence="5 6" key="1">
    <citation type="submission" date="2024-05" db="EMBL/GenBank/DDBJ databases">
        <title>Culex pipiens pipiens assembly and annotation.</title>
        <authorList>
            <person name="Alout H."/>
            <person name="Durand T."/>
        </authorList>
    </citation>
    <scope>NUCLEOTIDE SEQUENCE [LARGE SCALE GENOMIC DNA]</scope>
    <source>
        <strain evidence="5">HA-2024</strain>
        <tissue evidence="5">Whole body</tissue>
    </source>
</reference>
<dbReference type="SMART" id="SM00875">
    <property type="entry name" value="BACK"/>
    <property type="match status" value="1"/>
</dbReference>
<evidence type="ECO:0000256" key="1">
    <source>
        <dbReference type="ARBA" id="ARBA00004496"/>
    </source>
</evidence>
<dbReference type="InterPro" id="IPR011333">
    <property type="entry name" value="SKP1/BTB/POZ_sf"/>
</dbReference>
<comment type="subcellular location">
    <subcellularLocation>
        <location evidence="1">Cytoplasm</location>
    </subcellularLocation>
</comment>
<evidence type="ECO:0000259" key="4">
    <source>
        <dbReference type="PROSITE" id="PS50097"/>
    </source>
</evidence>
<accession>A0ABD1CMK1</accession>
<dbReference type="EMBL" id="JBEHCU010010859">
    <property type="protein sequence ID" value="KAL1377603.1"/>
    <property type="molecule type" value="Genomic_DNA"/>
</dbReference>